<keyword evidence="9 12" id="KW-0238">DNA-binding</keyword>
<dbReference type="PANTHER" id="PTHR10848">
    <property type="entry name" value="MEIOTIC RECOMBINATION PROTEIN SPO11"/>
    <property type="match status" value="1"/>
</dbReference>
<dbReference type="Gene3D" id="1.10.10.10">
    <property type="entry name" value="Winged helix-like DNA-binding domain superfamily/Winged helix DNA-binding domain"/>
    <property type="match status" value="1"/>
</dbReference>
<organism evidence="15 16">
    <name type="scientific">Aspergillus sclerotialis</name>
    <dbReference type="NCBI Taxonomy" id="2070753"/>
    <lineage>
        <taxon>Eukaryota</taxon>
        <taxon>Fungi</taxon>
        <taxon>Dikarya</taxon>
        <taxon>Ascomycota</taxon>
        <taxon>Pezizomycotina</taxon>
        <taxon>Eurotiomycetes</taxon>
        <taxon>Eurotiomycetidae</taxon>
        <taxon>Eurotiales</taxon>
        <taxon>Aspergillaceae</taxon>
        <taxon>Aspergillus</taxon>
        <taxon>Aspergillus subgen. Polypaecilum</taxon>
    </lineage>
</organism>
<dbReference type="Pfam" id="PF21180">
    <property type="entry name" value="TOP6A-Spo11_Toprim"/>
    <property type="match status" value="1"/>
</dbReference>
<gene>
    <name evidence="15" type="ORF">PHISCL_05387</name>
</gene>
<evidence type="ECO:0000259" key="14">
    <source>
        <dbReference type="Pfam" id="PF21180"/>
    </source>
</evidence>
<dbReference type="InterPro" id="IPR036388">
    <property type="entry name" value="WH-like_DNA-bd_sf"/>
</dbReference>
<evidence type="ECO:0000256" key="10">
    <source>
        <dbReference type="ARBA" id="ARBA00023235"/>
    </source>
</evidence>
<reference evidence="16" key="1">
    <citation type="submission" date="2017-02" db="EMBL/GenBank/DDBJ databases">
        <authorList>
            <person name="Tafer H."/>
            <person name="Lopandic K."/>
        </authorList>
    </citation>
    <scope>NUCLEOTIDE SEQUENCE [LARGE SCALE GENOMIC DNA]</scope>
    <source>
        <strain evidence="16">CBS 366.77</strain>
    </source>
</reference>
<sequence>MSWLIRISDIQRDIYYSDPACFGSQKVVDTVVDDIAHTIGVNRAALNVEAAAKGLAAGCYRLITKSHEVIDARWTTMDTLIPRLEDIDMTETSNVEWILILEKEAVFHRLARNGYHTRAAAGKGILITGKGYPDIDTRAFVRCLYDSKYRPQAMPRFYALVDGDPDGIAIMSTYKYGSMTYVRENGKLNIPNLQWLGLHISDIAAGIDPQGDDALIRLTARDRKKALAILRNNPACVADGPEQEWRAELQKMLMLNLKAEIEVLYDQDGGLEAWIDQNMTVTP</sequence>
<comment type="subcellular location">
    <subcellularLocation>
        <location evidence="3">Nucleus</location>
    </subcellularLocation>
</comment>
<dbReference type="PROSITE" id="PS52041">
    <property type="entry name" value="TOPO_IIB"/>
    <property type="match status" value="1"/>
</dbReference>
<dbReference type="FunFam" id="3.40.1360.10:FF:000018">
    <property type="entry name" value="Type II DNA topoisomerase VI subunit A"/>
    <property type="match status" value="1"/>
</dbReference>
<dbReference type="InterPro" id="IPR002815">
    <property type="entry name" value="Spo11/TopoVI_A"/>
</dbReference>
<dbReference type="GO" id="GO:0003677">
    <property type="term" value="F:DNA binding"/>
    <property type="evidence" value="ECO:0007669"/>
    <property type="project" value="UniProtKB-UniRule"/>
</dbReference>
<keyword evidence="11" id="KW-0539">Nucleus</keyword>
<evidence type="ECO:0000313" key="16">
    <source>
        <dbReference type="Proteomes" id="UP000266188"/>
    </source>
</evidence>
<evidence type="ECO:0000256" key="2">
    <source>
        <dbReference type="ARBA" id="ARBA00001946"/>
    </source>
</evidence>
<accession>A0A3A2ZWC4</accession>
<dbReference type="OrthoDB" id="5377392at2759"/>
<dbReference type="EC" id="5.6.2.2" evidence="5"/>
<feature type="active site" description="O-(5'-phospho-DNA)-tyrosine intermediate" evidence="12">
    <location>
        <position position="16"/>
    </location>
</feature>
<evidence type="ECO:0000313" key="15">
    <source>
        <dbReference type="EMBL" id="RJE22295.1"/>
    </source>
</evidence>
<dbReference type="InterPro" id="IPR036078">
    <property type="entry name" value="Spo11/TopoVI_A_sf"/>
</dbReference>
<evidence type="ECO:0000256" key="9">
    <source>
        <dbReference type="ARBA" id="ARBA00023125"/>
    </source>
</evidence>
<name>A0A3A2ZWC4_9EURO</name>
<comment type="similarity">
    <text evidence="4 12">Belongs to the TOP6A family.</text>
</comment>
<dbReference type="InterPro" id="IPR013048">
    <property type="entry name" value="Meiotic_Spo11"/>
</dbReference>
<dbReference type="CDD" id="cd00223">
    <property type="entry name" value="TOPRIM_TopoIIB_SPO"/>
    <property type="match status" value="1"/>
</dbReference>
<dbReference type="SUPFAM" id="SSF56726">
    <property type="entry name" value="DNA topoisomerase IV, alpha subunit"/>
    <property type="match status" value="1"/>
</dbReference>
<dbReference type="AlphaFoldDB" id="A0A3A2ZWC4"/>
<evidence type="ECO:0000256" key="4">
    <source>
        <dbReference type="ARBA" id="ARBA00006559"/>
    </source>
</evidence>
<keyword evidence="7" id="KW-0460">Magnesium</keyword>
<dbReference type="PRINTS" id="PR01551">
    <property type="entry name" value="SPO11HOMOLOG"/>
</dbReference>
<comment type="cofactor">
    <cofactor evidence="2">
        <name>Mg(2+)</name>
        <dbReference type="ChEBI" id="CHEBI:18420"/>
    </cofactor>
</comment>
<evidence type="ECO:0000259" key="13">
    <source>
        <dbReference type="Pfam" id="PF04406"/>
    </source>
</evidence>
<evidence type="ECO:0000256" key="11">
    <source>
        <dbReference type="ARBA" id="ARBA00023242"/>
    </source>
</evidence>
<feature type="domain" description="Topoisomerase 6 subunit A/Spo11 TOPRIM" evidence="14">
    <location>
        <begin position="98"/>
        <end position="266"/>
    </location>
</feature>
<dbReference type="InterPro" id="IPR013049">
    <property type="entry name" value="Spo11/TopoVI_A_N"/>
</dbReference>
<evidence type="ECO:0000256" key="3">
    <source>
        <dbReference type="ARBA" id="ARBA00004123"/>
    </source>
</evidence>
<dbReference type="GO" id="GO:0000228">
    <property type="term" value="C:nuclear chromosome"/>
    <property type="evidence" value="ECO:0007669"/>
    <property type="project" value="TreeGrafter"/>
</dbReference>
<protein>
    <recommendedName>
        <fullName evidence="5">DNA topoisomerase (ATP-hydrolyzing)</fullName>
        <ecNumber evidence="5">5.6.2.2</ecNumber>
    </recommendedName>
</protein>
<dbReference type="EMBL" id="MVGC01000176">
    <property type="protein sequence ID" value="RJE22295.1"/>
    <property type="molecule type" value="Genomic_DNA"/>
</dbReference>
<dbReference type="Gene3D" id="3.40.1360.10">
    <property type="match status" value="1"/>
</dbReference>
<dbReference type="GO" id="GO:0007131">
    <property type="term" value="P:reciprocal meiotic recombination"/>
    <property type="evidence" value="ECO:0007669"/>
    <property type="project" value="TreeGrafter"/>
</dbReference>
<evidence type="ECO:0000256" key="7">
    <source>
        <dbReference type="ARBA" id="ARBA00022842"/>
    </source>
</evidence>
<evidence type="ECO:0000256" key="8">
    <source>
        <dbReference type="ARBA" id="ARBA00023029"/>
    </source>
</evidence>
<dbReference type="GO" id="GO:0005524">
    <property type="term" value="F:ATP binding"/>
    <property type="evidence" value="ECO:0007669"/>
    <property type="project" value="InterPro"/>
</dbReference>
<keyword evidence="10 12" id="KW-0413">Isomerase</keyword>
<dbReference type="Pfam" id="PF04406">
    <property type="entry name" value="TP6A_N"/>
    <property type="match status" value="1"/>
</dbReference>
<dbReference type="PRINTS" id="PR01550">
    <property type="entry name" value="TOP6AFAMILY"/>
</dbReference>
<keyword evidence="16" id="KW-1185">Reference proteome</keyword>
<evidence type="ECO:0000256" key="12">
    <source>
        <dbReference type="PROSITE-ProRule" id="PRU01385"/>
    </source>
</evidence>
<feature type="domain" description="Spo11/DNA topoisomerase VI subunit A N-terminal" evidence="13">
    <location>
        <begin position="11"/>
        <end position="48"/>
    </location>
</feature>
<evidence type="ECO:0000256" key="6">
    <source>
        <dbReference type="ARBA" id="ARBA00022723"/>
    </source>
</evidence>
<dbReference type="STRING" id="2070753.A0A3A2ZWC4"/>
<comment type="catalytic activity">
    <reaction evidence="1 12">
        <text>ATP-dependent breakage, passage and rejoining of double-stranded DNA.</text>
        <dbReference type="EC" id="5.6.2.2"/>
    </reaction>
</comment>
<dbReference type="GO" id="GO:0046872">
    <property type="term" value="F:metal ion binding"/>
    <property type="evidence" value="ECO:0007669"/>
    <property type="project" value="UniProtKB-KW"/>
</dbReference>
<keyword evidence="6" id="KW-0479">Metal-binding</keyword>
<evidence type="ECO:0000256" key="1">
    <source>
        <dbReference type="ARBA" id="ARBA00000185"/>
    </source>
</evidence>
<dbReference type="InterPro" id="IPR034136">
    <property type="entry name" value="TOPRIM_Topo6A/Spo11"/>
</dbReference>
<evidence type="ECO:0000256" key="5">
    <source>
        <dbReference type="ARBA" id="ARBA00012895"/>
    </source>
</evidence>
<dbReference type="GO" id="GO:0000706">
    <property type="term" value="P:meiotic DNA double-strand break processing"/>
    <property type="evidence" value="ECO:0007669"/>
    <property type="project" value="TreeGrafter"/>
</dbReference>
<keyword evidence="8 12" id="KW-0799">Topoisomerase</keyword>
<dbReference type="GO" id="GO:0003918">
    <property type="term" value="F:DNA topoisomerase type II (double strand cut, ATP-hydrolyzing) activity"/>
    <property type="evidence" value="ECO:0007669"/>
    <property type="project" value="UniProtKB-UniRule"/>
</dbReference>
<dbReference type="GO" id="GO:0042138">
    <property type="term" value="P:meiotic DNA double-strand break formation"/>
    <property type="evidence" value="ECO:0007669"/>
    <property type="project" value="InterPro"/>
</dbReference>
<dbReference type="Proteomes" id="UP000266188">
    <property type="component" value="Unassembled WGS sequence"/>
</dbReference>
<dbReference type="PANTHER" id="PTHR10848:SF0">
    <property type="entry name" value="MEIOTIC RECOMBINATION PROTEIN SPO11"/>
    <property type="match status" value="1"/>
</dbReference>
<proteinExistence type="inferred from homology"/>
<comment type="caution">
    <text evidence="15">The sequence shown here is derived from an EMBL/GenBank/DDBJ whole genome shotgun (WGS) entry which is preliminary data.</text>
</comment>